<dbReference type="InterPro" id="IPR050810">
    <property type="entry name" value="Bact_Secretion_Sys_Channel"/>
</dbReference>
<evidence type="ECO:0000313" key="5">
    <source>
        <dbReference type="EMBL" id="NJR80222.1"/>
    </source>
</evidence>
<keyword evidence="6" id="KW-1185">Reference proteome</keyword>
<feature type="domain" description="Pilus formation protein N-terminal" evidence="4">
    <location>
        <begin position="56"/>
        <end position="121"/>
    </location>
</feature>
<accession>A0ABX1CWB4</accession>
<proteinExistence type="inferred from homology"/>
<feature type="domain" description="Type II/III secretion system secretin-like" evidence="3">
    <location>
        <begin position="321"/>
        <end position="480"/>
    </location>
</feature>
<dbReference type="PANTHER" id="PTHR30332:SF17">
    <property type="entry name" value="TYPE IV PILIATION SYSTEM PROTEIN DR_0774-RELATED"/>
    <property type="match status" value="1"/>
</dbReference>
<comment type="similarity">
    <text evidence="1">Belongs to the bacterial secretin family.</text>
</comment>
<evidence type="ECO:0000259" key="3">
    <source>
        <dbReference type="Pfam" id="PF00263"/>
    </source>
</evidence>
<dbReference type="InterPro" id="IPR001775">
    <property type="entry name" value="GspD/PilQ"/>
</dbReference>
<evidence type="ECO:0000313" key="6">
    <source>
        <dbReference type="Proteomes" id="UP000732399"/>
    </source>
</evidence>
<evidence type="ECO:0000256" key="2">
    <source>
        <dbReference type="SAM" id="SignalP"/>
    </source>
</evidence>
<organism evidence="5 6">
    <name type="scientific">Sphingomonas corticis</name>
    <dbReference type="NCBI Taxonomy" id="2722791"/>
    <lineage>
        <taxon>Bacteria</taxon>
        <taxon>Pseudomonadati</taxon>
        <taxon>Pseudomonadota</taxon>
        <taxon>Alphaproteobacteria</taxon>
        <taxon>Sphingomonadales</taxon>
        <taxon>Sphingomonadaceae</taxon>
        <taxon>Sphingomonas</taxon>
    </lineage>
</organism>
<sequence length="575" mass="59744">MRLNSILSRGAALAAMAGIGLAPVATAAAPAKRAAGRPARAGLPPAGVARPQVEKRLSVGEGELITLPASVVDVWTSNPNVADVYVANARQIHLFGKDFGDSTVFATDASGSVVYSALVHVAQNSTSLDRMLKAAMPEADVRVTQVGQIAVLNGTVASPEDSAQAQRLVLSLLNPGVDLNSDAAKLKIGVVNRLRTATPLQVNLQVKFAEVNRRFLKNIGSNLLTRDTTGGFQFGIASGRAPGTIGNFDTSKLPLVDASSRFGFPAGTLSLPFDPRTGQFVLPNSGSQYSFTKDDTGTRSSIGLAGKLLGLDVLSAIDLGEQNGQVTTLANPNLTALSGETGTFLAGGEIPIPISQALGTVTVEYKEFGVSLAYTPTVLSDGRISLRVRPEVSQLDYSNAVPFGGTRIPALTTRRAETTVELGSGQSFMIAGLMSNVHNNFFDKTPGVGDLPVLGALFKSNAFQRNETELVIIITPYLVKPTNANDIALPTDGYKAPTDLQRVLLGQLQSGQTGGDRPKPVMQVAPATAPAIGAVAPVPAAPPSSPPLAIPAEHRALKPADRKGAATPAPGFSIN</sequence>
<gene>
    <name evidence="5" type="ORF">HBH26_16700</name>
</gene>
<dbReference type="InterPro" id="IPR004846">
    <property type="entry name" value="T2SS/T3SS_dom"/>
</dbReference>
<dbReference type="Pfam" id="PF00263">
    <property type="entry name" value="Secretin"/>
    <property type="match status" value="1"/>
</dbReference>
<dbReference type="RefSeq" id="WP_168135775.1">
    <property type="nucleotide sequence ID" value="NZ_JAAVJH010000014.1"/>
</dbReference>
<dbReference type="InterPro" id="IPR032789">
    <property type="entry name" value="T2SS-T3SS_pil_N"/>
</dbReference>
<reference evidence="5 6" key="1">
    <citation type="submission" date="2020-03" db="EMBL/GenBank/DDBJ databases">
        <authorList>
            <person name="Wang L."/>
            <person name="He N."/>
            <person name="Li Y."/>
            <person name="Fang Y."/>
            <person name="Zhang F."/>
        </authorList>
    </citation>
    <scope>NUCLEOTIDE SEQUENCE [LARGE SCALE GENOMIC DNA]</scope>
    <source>
        <strain evidence="5 6">36D10-4-7</strain>
    </source>
</reference>
<dbReference type="PANTHER" id="PTHR30332">
    <property type="entry name" value="PROBABLE GENERAL SECRETION PATHWAY PROTEIN D"/>
    <property type="match status" value="1"/>
</dbReference>
<feature type="chain" id="PRO_5046128685" evidence="2">
    <location>
        <begin position="28"/>
        <end position="575"/>
    </location>
</feature>
<feature type="signal peptide" evidence="2">
    <location>
        <begin position="1"/>
        <end position="27"/>
    </location>
</feature>
<keyword evidence="2" id="KW-0732">Signal</keyword>
<comment type="caution">
    <text evidence="5">The sequence shown here is derived from an EMBL/GenBank/DDBJ whole genome shotgun (WGS) entry which is preliminary data.</text>
</comment>
<name>A0ABX1CWB4_9SPHN</name>
<dbReference type="PRINTS" id="PR00811">
    <property type="entry name" value="BCTERIALGSPD"/>
</dbReference>
<protein>
    <submittedName>
        <fullName evidence="5">Type II and III secretion system protein family protein</fullName>
    </submittedName>
</protein>
<evidence type="ECO:0000256" key="1">
    <source>
        <dbReference type="RuleBase" id="RU004003"/>
    </source>
</evidence>
<evidence type="ECO:0000259" key="4">
    <source>
        <dbReference type="Pfam" id="PF13629"/>
    </source>
</evidence>
<dbReference type="Pfam" id="PF13629">
    <property type="entry name" value="T2SS-T3SS_pil_N"/>
    <property type="match status" value="1"/>
</dbReference>
<dbReference type="EMBL" id="JAAVJH010000014">
    <property type="protein sequence ID" value="NJR80222.1"/>
    <property type="molecule type" value="Genomic_DNA"/>
</dbReference>
<dbReference type="Proteomes" id="UP000732399">
    <property type="component" value="Unassembled WGS sequence"/>
</dbReference>